<name>A0A8T1TL88_9STRA</name>
<evidence type="ECO:0000313" key="1">
    <source>
        <dbReference type="EMBL" id="KAG6943169.1"/>
    </source>
</evidence>
<dbReference type="AlphaFoldDB" id="A0A8T1TL88"/>
<evidence type="ECO:0000313" key="2">
    <source>
        <dbReference type="Proteomes" id="UP000688947"/>
    </source>
</evidence>
<gene>
    <name evidence="1" type="ORF">JG687_00018620</name>
</gene>
<sequence length="102" mass="11685">MHTNSATSRHPDVVPEFLWLVAPRLSDSMLAKVRSQWNYFMVASAQTTCSKRGCDVGEWEVKTRGYTHQCNEFQWSCSCLFYCSYKSPVPAFDVCCWKSASL</sequence>
<reference evidence="1" key="1">
    <citation type="submission" date="2021-01" db="EMBL/GenBank/DDBJ databases">
        <title>Phytophthora aleatoria, a newly-described species from Pinus radiata is distinct from Phytophthora cactorum isolates based on comparative genomics.</title>
        <authorList>
            <person name="Mcdougal R."/>
            <person name="Panda P."/>
            <person name="Williams N."/>
            <person name="Studholme D.J."/>
        </authorList>
    </citation>
    <scope>NUCLEOTIDE SEQUENCE</scope>
    <source>
        <strain evidence="1">NZFS 3830</strain>
    </source>
</reference>
<dbReference type="OrthoDB" id="125104at2759"/>
<proteinExistence type="predicted"/>
<protein>
    <submittedName>
        <fullName evidence="1">Uncharacterized protein</fullName>
    </submittedName>
</protein>
<dbReference type="EMBL" id="JAENGZ010002653">
    <property type="protein sequence ID" value="KAG6943169.1"/>
    <property type="molecule type" value="Genomic_DNA"/>
</dbReference>
<organism evidence="1 2">
    <name type="scientific">Phytophthora cactorum</name>
    <dbReference type="NCBI Taxonomy" id="29920"/>
    <lineage>
        <taxon>Eukaryota</taxon>
        <taxon>Sar</taxon>
        <taxon>Stramenopiles</taxon>
        <taxon>Oomycota</taxon>
        <taxon>Peronosporomycetes</taxon>
        <taxon>Peronosporales</taxon>
        <taxon>Peronosporaceae</taxon>
        <taxon>Phytophthora</taxon>
    </lineage>
</organism>
<accession>A0A8T1TL88</accession>
<dbReference type="Proteomes" id="UP000688947">
    <property type="component" value="Unassembled WGS sequence"/>
</dbReference>
<comment type="caution">
    <text evidence="1">The sequence shown here is derived from an EMBL/GenBank/DDBJ whole genome shotgun (WGS) entry which is preliminary data.</text>
</comment>